<evidence type="ECO:0000313" key="3">
    <source>
        <dbReference type="EMBL" id="KAL1590473.1"/>
    </source>
</evidence>
<evidence type="ECO:0000256" key="1">
    <source>
        <dbReference type="SAM" id="MobiDB-lite"/>
    </source>
</evidence>
<name>A0AB34L074_9PEZI</name>
<feature type="compositionally biased region" description="Basic and acidic residues" evidence="1">
    <location>
        <begin position="160"/>
        <end position="178"/>
    </location>
</feature>
<evidence type="ECO:0000313" key="4">
    <source>
        <dbReference type="Proteomes" id="UP000803884"/>
    </source>
</evidence>
<dbReference type="RefSeq" id="XP_069233578.1">
    <property type="nucleotide sequence ID" value="XM_069369123.1"/>
</dbReference>
<feature type="region of interest" description="Disordered" evidence="1">
    <location>
        <begin position="112"/>
        <end position="215"/>
    </location>
</feature>
<dbReference type="Proteomes" id="UP000803884">
    <property type="component" value="Unassembled WGS sequence"/>
</dbReference>
<organism evidence="3 4">
    <name type="scientific">Cladosporium halotolerans</name>
    <dbReference type="NCBI Taxonomy" id="1052096"/>
    <lineage>
        <taxon>Eukaryota</taxon>
        <taxon>Fungi</taxon>
        <taxon>Dikarya</taxon>
        <taxon>Ascomycota</taxon>
        <taxon>Pezizomycotina</taxon>
        <taxon>Dothideomycetes</taxon>
        <taxon>Dothideomycetidae</taxon>
        <taxon>Cladosporiales</taxon>
        <taxon>Cladosporiaceae</taxon>
        <taxon>Cladosporium</taxon>
    </lineage>
</organism>
<gene>
    <name evidence="3" type="ORF">WHR41_00517</name>
</gene>
<sequence>MAPFPPAIRSVSASDARSLDAREPIAPAARAISIPNTDSLAERALQPRQQNGIVPIPTVYQGLDAGPAPGAVVGIVLGSVLGFIFLIWLLWILSNGTTFIRSNQDEEEDVVVRRHRNSDRRRSSRRTEMSQRSPRRDRVYRQERITRDFPPPTRSPGVSRVRESVIVDEPRTERRVDGDDIVEVIEEHSSVGGAPPRRKSKRASSGYRRGQYSDI</sequence>
<dbReference type="EMBL" id="JAAQHG020000002">
    <property type="protein sequence ID" value="KAL1590473.1"/>
    <property type="molecule type" value="Genomic_DNA"/>
</dbReference>
<accession>A0AB34L074</accession>
<keyword evidence="2" id="KW-0812">Transmembrane</keyword>
<protein>
    <submittedName>
        <fullName evidence="3">Uncharacterized protein</fullName>
    </submittedName>
</protein>
<keyword evidence="2" id="KW-0472">Membrane</keyword>
<feature type="transmembrane region" description="Helical" evidence="2">
    <location>
        <begin position="71"/>
        <end position="93"/>
    </location>
</feature>
<feature type="compositionally biased region" description="Basic residues" evidence="1">
    <location>
        <begin position="113"/>
        <end position="124"/>
    </location>
</feature>
<dbReference type="AlphaFoldDB" id="A0AB34L074"/>
<keyword evidence="4" id="KW-1185">Reference proteome</keyword>
<reference evidence="3 4" key="1">
    <citation type="journal article" date="2020" name="Microbiol. Resour. Announc.">
        <title>Draft Genome Sequence of a Cladosporium Species Isolated from the Mesophotic Ascidian Didemnum maculosum.</title>
        <authorList>
            <person name="Gioti A."/>
            <person name="Siaperas R."/>
            <person name="Nikolaivits E."/>
            <person name="Le Goff G."/>
            <person name="Ouazzani J."/>
            <person name="Kotoulas G."/>
            <person name="Topakas E."/>
        </authorList>
    </citation>
    <scope>NUCLEOTIDE SEQUENCE [LARGE SCALE GENOMIC DNA]</scope>
    <source>
        <strain evidence="3 4">TM138-S3</strain>
    </source>
</reference>
<feature type="compositionally biased region" description="Basic and acidic residues" evidence="1">
    <location>
        <begin position="125"/>
        <end position="147"/>
    </location>
</feature>
<keyword evidence="2" id="KW-1133">Transmembrane helix</keyword>
<proteinExistence type="predicted"/>
<evidence type="ECO:0000256" key="2">
    <source>
        <dbReference type="SAM" id="Phobius"/>
    </source>
</evidence>
<dbReference type="GeneID" id="96001961"/>
<comment type="caution">
    <text evidence="3">The sequence shown here is derived from an EMBL/GenBank/DDBJ whole genome shotgun (WGS) entry which is preliminary data.</text>
</comment>